<dbReference type="OrthoDB" id="9255580at2"/>
<dbReference type="Proteomes" id="UP000273326">
    <property type="component" value="Chromosome"/>
</dbReference>
<keyword evidence="2 5" id="KW-0812">Transmembrane</keyword>
<dbReference type="PANTHER" id="PTHR37422">
    <property type="entry name" value="TEICHURONIC ACID BIOSYNTHESIS PROTEIN TUAE"/>
    <property type="match status" value="1"/>
</dbReference>
<dbReference type="RefSeq" id="WP_126110829.1">
    <property type="nucleotide sequence ID" value="NZ_CP034465.1"/>
</dbReference>
<dbReference type="EMBL" id="CP034465">
    <property type="protein sequence ID" value="AZP04937.1"/>
    <property type="molecule type" value="Genomic_DNA"/>
</dbReference>
<feature type="transmembrane region" description="Helical" evidence="5">
    <location>
        <begin position="174"/>
        <end position="192"/>
    </location>
</feature>
<comment type="subcellular location">
    <subcellularLocation>
        <location evidence="1">Membrane</location>
        <topology evidence="1">Multi-pass membrane protein</topology>
    </subcellularLocation>
</comment>
<feature type="transmembrane region" description="Helical" evidence="5">
    <location>
        <begin position="221"/>
        <end position="237"/>
    </location>
</feature>
<keyword evidence="4 5" id="KW-0472">Membrane</keyword>
<feature type="transmembrane region" description="Helical" evidence="5">
    <location>
        <begin position="30"/>
        <end position="47"/>
    </location>
</feature>
<keyword evidence="7" id="KW-0436">Ligase</keyword>
<accession>A0A3S9HC63</accession>
<dbReference type="GO" id="GO:0016020">
    <property type="term" value="C:membrane"/>
    <property type="evidence" value="ECO:0007669"/>
    <property type="project" value="UniProtKB-SubCell"/>
</dbReference>
<evidence type="ECO:0000256" key="3">
    <source>
        <dbReference type="ARBA" id="ARBA00022989"/>
    </source>
</evidence>
<proteinExistence type="predicted"/>
<dbReference type="PANTHER" id="PTHR37422:SF23">
    <property type="entry name" value="TEICHURONIC ACID BIOSYNTHESIS PROTEIN TUAE"/>
    <property type="match status" value="1"/>
</dbReference>
<dbReference type="KEGG" id="jeh:EJN90_09960"/>
<sequence>MKKLIYLLVFSVFLGTQILALDIGFKLSMYRILFLGVFCMFSVMFINNDQRLRFYPKKLSSTYTLFYTLWLLYSLLSVVWSQNLAGWTKANIFIGIGVFTIIFIHLFIKEEKDILNLFRSVGAGVAIHIFIGLAEIITGKYLWASDHFMTKYRPASQTIFSRIPISIYPNQNDYATMLLMGSFIIIFLFRNAKRVYAKIGYFILLTLCFMLIYQTESRGNLLAFFIGIGAMLLTYFSRVITKKGIFLTFITAGGLGTIFVIASESIRGKISGIISLISGNVIYDNSSNMTRVNLIKNGFYFLRDTLGFGVGAGNIEHWMKTNAFFQVGDKSNMHNWWMEILTGYGVFIFVLYVLVYASMLQRAYQYYRYSKDAFVRNASLSIIGYLAAFTLSSISSASNIINEWQWVIFGIIIAFFSYCESLGIKKEQVSYITQKKNNEMIRDFVGGQHG</sequence>
<feature type="transmembrane region" description="Helical" evidence="5">
    <location>
        <begin position="59"/>
        <end position="80"/>
    </location>
</feature>
<evidence type="ECO:0000313" key="7">
    <source>
        <dbReference type="EMBL" id="AZP04937.1"/>
    </source>
</evidence>
<evidence type="ECO:0000256" key="1">
    <source>
        <dbReference type="ARBA" id="ARBA00004141"/>
    </source>
</evidence>
<feature type="transmembrane region" description="Helical" evidence="5">
    <location>
        <begin position="92"/>
        <end position="108"/>
    </location>
</feature>
<feature type="transmembrane region" description="Helical" evidence="5">
    <location>
        <begin position="120"/>
        <end position="143"/>
    </location>
</feature>
<evidence type="ECO:0000259" key="6">
    <source>
        <dbReference type="Pfam" id="PF04932"/>
    </source>
</evidence>
<dbReference type="InterPro" id="IPR051533">
    <property type="entry name" value="WaaL-like"/>
</dbReference>
<organism evidence="7 8">
    <name type="scientific">Jeotgalibaca ciconiae</name>
    <dbReference type="NCBI Taxonomy" id="2496265"/>
    <lineage>
        <taxon>Bacteria</taxon>
        <taxon>Bacillati</taxon>
        <taxon>Bacillota</taxon>
        <taxon>Bacilli</taxon>
        <taxon>Lactobacillales</taxon>
        <taxon>Carnobacteriaceae</taxon>
        <taxon>Jeotgalibaca</taxon>
    </lineage>
</organism>
<dbReference type="InterPro" id="IPR007016">
    <property type="entry name" value="O-antigen_ligase-rel_domated"/>
</dbReference>
<dbReference type="Pfam" id="PF04932">
    <property type="entry name" value="Wzy_C"/>
    <property type="match status" value="1"/>
</dbReference>
<dbReference type="GO" id="GO:0016874">
    <property type="term" value="F:ligase activity"/>
    <property type="evidence" value="ECO:0007669"/>
    <property type="project" value="UniProtKB-KW"/>
</dbReference>
<gene>
    <name evidence="7" type="ORF">EJN90_09960</name>
</gene>
<feature type="transmembrane region" description="Helical" evidence="5">
    <location>
        <begin position="336"/>
        <end position="357"/>
    </location>
</feature>
<feature type="transmembrane region" description="Helical" evidence="5">
    <location>
        <begin position="244"/>
        <end position="262"/>
    </location>
</feature>
<feature type="transmembrane region" description="Helical" evidence="5">
    <location>
        <begin position="199"/>
        <end position="215"/>
    </location>
</feature>
<evidence type="ECO:0000256" key="2">
    <source>
        <dbReference type="ARBA" id="ARBA00022692"/>
    </source>
</evidence>
<reference evidence="8" key="1">
    <citation type="submission" date="2018-12" db="EMBL/GenBank/DDBJ databases">
        <title>Complete genome sequencing of Jeotgalibaca sp. H21T32.</title>
        <authorList>
            <person name="Bae J.-W."/>
            <person name="Lee S.-Y."/>
        </authorList>
    </citation>
    <scope>NUCLEOTIDE SEQUENCE [LARGE SCALE GENOMIC DNA]</scope>
    <source>
        <strain evidence="8">H21T32</strain>
    </source>
</reference>
<feature type="domain" description="O-antigen ligase-related" evidence="6">
    <location>
        <begin position="204"/>
        <end position="353"/>
    </location>
</feature>
<feature type="transmembrane region" description="Helical" evidence="5">
    <location>
        <begin position="378"/>
        <end position="398"/>
    </location>
</feature>
<feature type="transmembrane region" description="Helical" evidence="5">
    <location>
        <begin position="404"/>
        <end position="424"/>
    </location>
</feature>
<evidence type="ECO:0000313" key="8">
    <source>
        <dbReference type="Proteomes" id="UP000273326"/>
    </source>
</evidence>
<keyword evidence="8" id="KW-1185">Reference proteome</keyword>
<keyword evidence="3 5" id="KW-1133">Transmembrane helix</keyword>
<dbReference type="AlphaFoldDB" id="A0A3S9HC63"/>
<evidence type="ECO:0000256" key="4">
    <source>
        <dbReference type="ARBA" id="ARBA00023136"/>
    </source>
</evidence>
<protein>
    <submittedName>
        <fullName evidence="7">O-antigen ligase domain-containing protein</fullName>
    </submittedName>
</protein>
<name>A0A3S9HC63_9LACT</name>
<evidence type="ECO:0000256" key="5">
    <source>
        <dbReference type="SAM" id="Phobius"/>
    </source>
</evidence>